<dbReference type="Pfam" id="PF00104">
    <property type="entry name" value="Hormone_recep"/>
    <property type="match status" value="1"/>
</dbReference>
<dbReference type="InterPro" id="IPR035500">
    <property type="entry name" value="NHR-like_dom_sf"/>
</dbReference>
<dbReference type="PROSITE" id="PS51030">
    <property type="entry name" value="NUCLEAR_REC_DBD_2"/>
    <property type="match status" value="1"/>
</dbReference>
<protein>
    <recommendedName>
        <fullName evidence="14">Nuclear receptor domain-containing protein</fullName>
    </recommendedName>
</protein>
<evidence type="ECO:0000256" key="1">
    <source>
        <dbReference type="ARBA" id="ARBA00022723"/>
    </source>
</evidence>
<evidence type="ECO:0000256" key="9">
    <source>
        <dbReference type="SAM" id="MobiDB-lite"/>
    </source>
</evidence>
<dbReference type="SUPFAM" id="SSF48508">
    <property type="entry name" value="Nuclear receptor ligand-binding domain"/>
    <property type="match status" value="1"/>
</dbReference>
<dbReference type="PANTHER" id="PTHR46011:SF4">
    <property type="entry name" value="NUCLEAR HORMONE RECEPTOR FAMILY MEMBER NHR-43"/>
    <property type="match status" value="1"/>
</dbReference>
<keyword evidence="4" id="KW-0805">Transcription regulation</keyword>
<evidence type="ECO:0000256" key="4">
    <source>
        <dbReference type="ARBA" id="ARBA00023015"/>
    </source>
</evidence>
<feature type="region of interest" description="Disordered" evidence="9">
    <location>
        <begin position="197"/>
        <end position="225"/>
    </location>
</feature>
<dbReference type="GO" id="GO:0008270">
    <property type="term" value="F:zinc ion binding"/>
    <property type="evidence" value="ECO:0007669"/>
    <property type="project" value="UniProtKB-KW"/>
</dbReference>
<comment type="caution">
    <text evidence="12">The sequence shown here is derived from an EMBL/GenBank/DDBJ whole genome shotgun (WGS) entry which is preliminary data.</text>
</comment>
<gene>
    <name evidence="12" type="ORF">WR25_05322</name>
</gene>
<keyword evidence="13" id="KW-1185">Reference proteome</keyword>
<dbReference type="Pfam" id="PF00105">
    <property type="entry name" value="zf-C4"/>
    <property type="match status" value="1"/>
</dbReference>
<keyword evidence="1" id="KW-0479">Metal-binding</keyword>
<dbReference type="InterPro" id="IPR000536">
    <property type="entry name" value="Nucl_hrmn_rcpt_lig-bd"/>
</dbReference>
<keyword evidence="6" id="KW-0804">Transcription</keyword>
<evidence type="ECO:0000256" key="8">
    <source>
        <dbReference type="ARBA" id="ARBA00023242"/>
    </source>
</evidence>
<dbReference type="PANTHER" id="PTHR46011">
    <property type="entry name" value="NUCLEAR HORMONE RECEPTOR FAMILY MEMBER NHR-86-RELATED"/>
    <property type="match status" value="1"/>
</dbReference>
<feature type="compositionally biased region" description="Basic and acidic residues" evidence="9">
    <location>
        <begin position="197"/>
        <end position="208"/>
    </location>
</feature>
<evidence type="ECO:0008006" key="14">
    <source>
        <dbReference type="Google" id="ProtNLM"/>
    </source>
</evidence>
<keyword evidence="5" id="KW-0238">DNA-binding</keyword>
<evidence type="ECO:0000256" key="5">
    <source>
        <dbReference type="ARBA" id="ARBA00023125"/>
    </source>
</evidence>
<sequence>MADFRLDASGTAVVTLPLTLGQITAAGNNGGSHPTLVSLSMPVSSTNSMCLAPIGLGAPSIQTQALQTVQTIATPSNSNGMNMQLLESKGRVCNRIYDGSQHFGIEVCRACAAFFRRSVACKKRFVCRRGGDNCHLNTPRKVTCQKCRWVKCLEVGLQKELVNQKTVIKSNSPPLGGHVQQSSSPLDSDNVDDCDIKDERSSSADDRTTPLFKPKPTNSLPPSGVSPGKQRITLIYKIIYNYQEFCAKRIILEQSIAGHGDSPMIFNGKSFCRATQSRLVEIYKQWMPLLLQFLSGTFEEFRDLDDLERERVIQMFYPCFMQMESCYLSYKYLSPEDIEKKLIATHTTYIDISNVGNLFTDVGLDEKPDFTQFTAVIRNLVGEMNSILIRPMRNFNITEIEFAALLALNLWSPKNHRGTLQREKLADKIRTSIFDELHVLYREEMKMDNYAKRFGELMCLFSDIQEARWLPIPFARLPCGGDPRCKLLTDIDGNAFVQTKAF</sequence>
<dbReference type="SUPFAM" id="SSF57716">
    <property type="entry name" value="Glucocorticoid receptor-like (DNA-binding domain)"/>
    <property type="match status" value="1"/>
</dbReference>
<organism evidence="12 13">
    <name type="scientific">Diploscapter pachys</name>
    <dbReference type="NCBI Taxonomy" id="2018661"/>
    <lineage>
        <taxon>Eukaryota</taxon>
        <taxon>Metazoa</taxon>
        <taxon>Ecdysozoa</taxon>
        <taxon>Nematoda</taxon>
        <taxon>Chromadorea</taxon>
        <taxon>Rhabditida</taxon>
        <taxon>Rhabditina</taxon>
        <taxon>Rhabditomorpha</taxon>
        <taxon>Rhabditoidea</taxon>
        <taxon>Rhabditidae</taxon>
        <taxon>Diploscapter</taxon>
    </lineage>
</organism>
<name>A0A2A2M0Y7_9BILA</name>
<evidence type="ECO:0000313" key="13">
    <source>
        <dbReference type="Proteomes" id="UP000218231"/>
    </source>
</evidence>
<keyword evidence="3" id="KW-0862">Zinc</keyword>
<dbReference type="GO" id="GO:0003700">
    <property type="term" value="F:DNA-binding transcription factor activity"/>
    <property type="evidence" value="ECO:0007669"/>
    <property type="project" value="InterPro"/>
</dbReference>
<dbReference type="PROSITE" id="PS51843">
    <property type="entry name" value="NR_LBD"/>
    <property type="match status" value="1"/>
</dbReference>
<feature type="region of interest" description="Disordered" evidence="9">
    <location>
        <begin position="172"/>
        <end position="191"/>
    </location>
</feature>
<dbReference type="EMBL" id="LIAE01006260">
    <property type="protein sequence ID" value="PAV92154.1"/>
    <property type="molecule type" value="Genomic_DNA"/>
</dbReference>
<dbReference type="Gene3D" id="1.10.565.10">
    <property type="entry name" value="Retinoid X Receptor"/>
    <property type="match status" value="1"/>
</dbReference>
<accession>A0A2A2M0Y7</accession>
<dbReference type="STRING" id="2018661.A0A2A2M0Y7"/>
<dbReference type="GO" id="GO:0005634">
    <property type="term" value="C:nucleus"/>
    <property type="evidence" value="ECO:0007669"/>
    <property type="project" value="TreeGrafter"/>
</dbReference>
<evidence type="ECO:0000259" key="11">
    <source>
        <dbReference type="PROSITE" id="PS51843"/>
    </source>
</evidence>
<dbReference type="Proteomes" id="UP000218231">
    <property type="component" value="Unassembled WGS sequence"/>
</dbReference>
<dbReference type="Gene3D" id="3.30.50.10">
    <property type="entry name" value="Erythroid Transcription Factor GATA-1, subunit A"/>
    <property type="match status" value="1"/>
</dbReference>
<evidence type="ECO:0000313" key="12">
    <source>
        <dbReference type="EMBL" id="PAV92154.1"/>
    </source>
</evidence>
<keyword evidence="8" id="KW-0539">Nucleus</keyword>
<evidence type="ECO:0000256" key="2">
    <source>
        <dbReference type="ARBA" id="ARBA00022771"/>
    </source>
</evidence>
<feature type="domain" description="NR LBD" evidence="11">
    <location>
        <begin position="251"/>
        <end position="502"/>
    </location>
</feature>
<dbReference type="AlphaFoldDB" id="A0A2A2M0Y7"/>
<evidence type="ECO:0000256" key="7">
    <source>
        <dbReference type="ARBA" id="ARBA00023170"/>
    </source>
</evidence>
<evidence type="ECO:0000259" key="10">
    <source>
        <dbReference type="PROSITE" id="PS51030"/>
    </source>
</evidence>
<dbReference type="SMART" id="SM00430">
    <property type="entry name" value="HOLI"/>
    <property type="match status" value="1"/>
</dbReference>
<dbReference type="GO" id="GO:0043565">
    <property type="term" value="F:sequence-specific DNA binding"/>
    <property type="evidence" value="ECO:0007669"/>
    <property type="project" value="InterPro"/>
</dbReference>
<keyword evidence="2" id="KW-0863">Zinc-finger</keyword>
<evidence type="ECO:0000256" key="6">
    <source>
        <dbReference type="ARBA" id="ARBA00023163"/>
    </source>
</evidence>
<dbReference type="InterPro" id="IPR001628">
    <property type="entry name" value="Znf_hrmn_rcpt"/>
</dbReference>
<dbReference type="GO" id="GO:0006357">
    <property type="term" value="P:regulation of transcription by RNA polymerase II"/>
    <property type="evidence" value="ECO:0007669"/>
    <property type="project" value="TreeGrafter"/>
</dbReference>
<feature type="domain" description="Nuclear receptor" evidence="10">
    <location>
        <begin position="87"/>
        <end position="164"/>
    </location>
</feature>
<proteinExistence type="predicted"/>
<reference evidence="12 13" key="1">
    <citation type="journal article" date="2017" name="Curr. Biol.">
        <title>Genome architecture and evolution of a unichromosomal asexual nematode.</title>
        <authorList>
            <person name="Fradin H."/>
            <person name="Zegar C."/>
            <person name="Gutwein M."/>
            <person name="Lucas J."/>
            <person name="Kovtun M."/>
            <person name="Corcoran D."/>
            <person name="Baugh L.R."/>
            <person name="Kiontke K."/>
            <person name="Gunsalus K."/>
            <person name="Fitch D.H."/>
            <person name="Piano F."/>
        </authorList>
    </citation>
    <scope>NUCLEOTIDE SEQUENCE [LARGE SCALE GENOMIC DNA]</scope>
    <source>
        <strain evidence="12">PF1309</strain>
    </source>
</reference>
<feature type="compositionally biased region" description="Polar residues" evidence="9">
    <location>
        <begin position="172"/>
        <end position="187"/>
    </location>
</feature>
<dbReference type="InterPro" id="IPR013088">
    <property type="entry name" value="Znf_NHR/GATA"/>
</dbReference>
<keyword evidence="7" id="KW-0675">Receptor</keyword>
<evidence type="ECO:0000256" key="3">
    <source>
        <dbReference type="ARBA" id="ARBA00022833"/>
    </source>
</evidence>
<dbReference type="OrthoDB" id="5819828at2759"/>
<dbReference type="SMART" id="SM00399">
    <property type="entry name" value="ZnF_C4"/>
    <property type="match status" value="1"/>
</dbReference>